<organism evidence="1 2">
    <name type="scientific">Mycolicibacterium poriferae</name>
    <dbReference type="NCBI Taxonomy" id="39694"/>
    <lineage>
        <taxon>Bacteria</taxon>
        <taxon>Bacillati</taxon>
        <taxon>Actinomycetota</taxon>
        <taxon>Actinomycetes</taxon>
        <taxon>Mycobacteriales</taxon>
        <taxon>Mycobacteriaceae</taxon>
        <taxon>Mycolicibacterium</taxon>
    </lineage>
</organism>
<proteinExistence type="predicted"/>
<evidence type="ECO:0000313" key="1">
    <source>
        <dbReference type="EMBL" id="BBX52956.1"/>
    </source>
</evidence>
<dbReference type="Proteomes" id="UP000466785">
    <property type="component" value="Chromosome"/>
</dbReference>
<dbReference type="EMBL" id="AP022570">
    <property type="protein sequence ID" value="BBX52956.1"/>
    <property type="molecule type" value="Genomic_DNA"/>
</dbReference>
<accession>A0A6N4VBE8</accession>
<sequence length="96" mass="10152">MTDDHRFRKPPKDVVPAAPLTREQILHLNQTIGTAVNVSEPGEILTDTDGVPIGVGPTVTSSATLGSWTVTQADLDAAGLTADDVPRLTIIDREGH</sequence>
<dbReference type="KEGG" id="mpof:MPOR_39820"/>
<reference evidence="1 2" key="1">
    <citation type="journal article" date="2019" name="Emerg. Microbes Infect.">
        <title>Comprehensive subspecies identification of 175 nontuberculous mycobacteria species based on 7547 genomic profiles.</title>
        <authorList>
            <person name="Matsumoto Y."/>
            <person name="Kinjo T."/>
            <person name="Motooka D."/>
            <person name="Nabeya D."/>
            <person name="Jung N."/>
            <person name="Uechi K."/>
            <person name="Horii T."/>
            <person name="Iida T."/>
            <person name="Fujita J."/>
            <person name="Nakamura S."/>
        </authorList>
    </citation>
    <scope>NUCLEOTIDE SEQUENCE [LARGE SCALE GENOMIC DNA]</scope>
    <source>
        <strain evidence="1 2">JCM 12603</strain>
    </source>
</reference>
<evidence type="ECO:0000313" key="2">
    <source>
        <dbReference type="Proteomes" id="UP000466785"/>
    </source>
</evidence>
<keyword evidence="2" id="KW-1185">Reference proteome</keyword>
<dbReference type="AlphaFoldDB" id="A0A6N4VBE8"/>
<dbReference type="RefSeq" id="WP_163676782.1">
    <property type="nucleotide sequence ID" value="NZ_AP022570.1"/>
</dbReference>
<protein>
    <submittedName>
        <fullName evidence="1">Uncharacterized protein</fullName>
    </submittedName>
</protein>
<name>A0A6N4VBE8_9MYCO</name>
<gene>
    <name evidence="1" type="ORF">MPOR_39820</name>
</gene>